<gene>
    <name evidence="1" type="ORF">O3M35_004421</name>
</gene>
<dbReference type="AlphaFoldDB" id="A0AAW1CHC0"/>
<evidence type="ECO:0000313" key="1">
    <source>
        <dbReference type="EMBL" id="KAK9497761.1"/>
    </source>
</evidence>
<name>A0AAW1CHC0_9HEMI</name>
<reference evidence="1 2" key="1">
    <citation type="submission" date="2022-12" db="EMBL/GenBank/DDBJ databases">
        <title>Chromosome-level genome assembly of true bugs.</title>
        <authorList>
            <person name="Ma L."/>
            <person name="Li H."/>
        </authorList>
    </citation>
    <scope>NUCLEOTIDE SEQUENCE [LARGE SCALE GENOMIC DNA]</scope>
    <source>
        <strain evidence="1">Lab_2022b</strain>
    </source>
</reference>
<proteinExistence type="predicted"/>
<accession>A0AAW1CHC0</accession>
<protein>
    <submittedName>
        <fullName evidence="1">Uncharacterized protein</fullName>
    </submittedName>
</protein>
<dbReference type="EMBL" id="JAPXFL010000014">
    <property type="protein sequence ID" value="KAK9497761.1"/>
    <property type="molecule type" value="Genomic_DNA"/>
</dbReference>
<comment type="caution">
    <text evidence="1">The sequence shown here is derived from an EMBL/GenBank/DDBJ whole genome shotgun (WGS) entry which is preliminary data.</text>
</comment>
<evidence type="ECO:0000313" key="2">
    <source>
        <dbReference type="Proteomes" id="UP001461498"/>
    </source>
</evidence>
<keyword evidence="2" id="KW-1185">Reference proteome</keyword>
<dbReference type="Proteomes" id="UP001461498">
    <property type="component" value="Unassembled WGS sequence"/>
</dbReference>
<organism evidence="1 2">
    <name type="scientific">Rhynocoris fuscipes</name>
    <dbReference type="NCBI Taxonomy" id="488301"/>
    <lineage>
        <taxon>Eukaryota</taxon>
        <taxon>Metazoa</taxon>
        <taxon>Ecdysozoa</taxon>
        <taxon>Arthropoda</taxon>
        <taxon>Hexapoda</taxon>
        <taxon>Insecta</taxon>
        <taxon>Pterygota</taxon>
        <taxon>Neoptera</taxon>
        <taxon>Paraneoptera</taxon>
        <taxon>Hemiptera</taxon>
        <taxon>Heteroptera</taxon>
        <taxon>Panheteroptera</taxon>
        <taxon>Cimicomorpha</taxon>
        <taxon>Reduviidae</taxon>
        <taxon>Harpactorinae</taxon>
        <taxon>Harpactorini</taxon>
        <taxon>Rhynocoris</taxon>
    </lineage>
</organism>
<sequence>MMFTLLIPGESQGMRLSSHLTVIATWRTYWTPLYGTSRMIKTKSWRSPTRKSVYRVSQNSMSSRNGVTGLIVTIMGKIRKKIYPMRFENYGHFRKT</sequence>